<gene>
    <name evidence="3" type="ORF">BLNAU_7635</name>
</gene>
<feature type="region of interest" description="Disordered" evidence="2">
    <location>
        <begin position="395"/>
        <end position="440"/>
    </location>
</feature>
<feature type="region of interest" description="Disordered" evidence="2">
    <location>
        <begin position="1"/>
        <end position="41"/>
    </location>
</feature>
<dbReference type="EMBL" id="JARBJD010000046">
    <property type="protein sequence ID" value="KAK2957478.1"/>
    <property type="molecule type" value="Genomic_DNA"/>
</dbReference>
<feature type="coiled-coil region" evidence="1">
    <location>
        <begin position="47"/>
        <end position="74"/>
    </location>
</feature>
<keyword evidence="4" id="KW-1185">Reference proteome</keyword>
<evidence type="ECO:0000256" key="2">
    <source>
        <dbReference type="SAM" id="MobiDB-lite"/>
    </source>
</evidence>
<dbReference type="Proteomes" id="UP001281761">
    <property type="component" value="Unassembled WGS sequence"/>
</dbReference>
<feature type="region of interest" description="Disordered" evidence="2">
    <location>
        <begin position="724"/>
        <end position="751"/>
    </location>
</feature>
<feature type="region of interest" description="Disordered" evidence="2">
    <location>
        <begin position="359"/>
        <end position="378"/>
    </location>
</feature>
<keyword evidence="1" id="KW-0175">Coiled coil</keyword>
<name>A0ABQ9Y157_9EUKA</name>
<dbReference type="PANTHER" id="PTHR47357:SF1">
    <property type="entry name" value="SPINDLE POLE BODY COMPONENT 110"/>
    <property type="match status" value="1"/>
</dbReference>
<proteinExistence type="predicted"/>
<dbReference type="PANTHER" id="PTHR47357">
    <property type="entry name" value="COP1-INTERACTIVE PROTEIN 1"/>
    <property type="match status" value="1"/>
</dbReference>
<evidence type="ECO:0000256" key="1">
    <source>
        <dbReference type="SAM" id="Coils"/>
    </source>
</evidence>
<feature type="region of interest" description="Disordered" evidence="2">
    <location>
        <begin position="77"/>
        <end position="101"/>
    </location>
</feature>
<comment type="caution">
    <text evidence="3">The sequence shown here is derived from an EMBL/GenBank/DDBJ whole genome shotgun (WGS) entry which is preliminary data.</text>
</comment>
<reference evidence="3 4" key="1">
    <citation type="journal article" date="2022" name="bioRxiv">
        <title>Genomics of Preaxostyla Flagellates Illuminates Evolutionary Transitions and the Path Towards Mitochondrial Loss.</title>
        <authorList>
            <person name="Novak L.V.F."/>
            <person name="Treitli S.C."/>
            <person name="Pyrih J."/>
            <person name="Halakuc P."/>
            <person name="Pipaliya S.V."/>
            <person name="Vacek V."/>
            <person name="Brzon O."/>
            <person name="Soukal P."/>
            <person name="Eme L."/>
            <person name="Dacks J.B."/>
            <person name="Karnkowska A."/>
            <person name="Elias M."/>
            <person name="Hampl V."/>
        </authorList>
    </citation>
    <scope>NUCLEOTIDE SEQUENCE [LARGE SCALE GENOMIC DNA]</scope>
    <source>
        <strain evidence="3">NAU3</strain>
        <tissue evidence="3">Gut</tissue>
    </source>
</reference>
<evidence type="ECO:0000313" key="4">
    <source>
        <dbReference type="Proteomes" id="UP001281761"/>
    </source>
</evidence>
<feature type="coiled-coil region" evidence="1">
    <location>
        <begin position="602"/>
        <end position="660"/>
    </location>
</feature>
<feature type="compositionally biased region" description="Polar residues" evidence="2">
    <location>
        <begin position="399"/>
        <end position="414"/>
    </location>
</feature>
<feature type="region of interest" description="Disordered" evidence="2">
    <location>
        <begin position="531"/>
        <end position="557"/>
    </location>
</feature>
<feature type="compositionally biased region" description="Polar residues" evidence="2">
    <location>
        <begin position="17"/>
        <end position="41"/>
    </location>
</feature>
<feature type="compositionally biased region" description="Basic and acidic residues" evidence="2">
    <location>
        <begin position="423"/>
        <end position="440"/>
    </location>
</feature>
<sequence length="751" mass="84757">MINDSALGSEFPPVPTISETKTGQTDEVVTNPQQEGDSLVSGVTSALDDALAENSRLRKELQALQEKQAKLLLALSSTRGKGQKPSPIQSQLQTDDNTESQEPSLHELKQTIQKLEGELKTVSAELSQKNVLLREVQRNEIQYREDNNQLRNNLSKLQTNLLEVTDAMKSTKRMNELLRQKDTDQQSRISSLNSELESANQKISAFKSQISEMKQLNRTEKGHIDEANQTISQLKAQLAIRDESNGQHENILSQLRQDLELTKSNLAKVKHENLSLSNRLGSITQQYASLQSSSLQKEFELQQEILQLQQRSDDQNDADPADIRRNEPDFAEDVVRLTNEIENKDEEIRKLREKIRDDERMQEKDKAMFSRDREEQIQSEVEKRVRMELEQLRLANDAVPSQTQLTEAKPNQIQSAQEESEPEKEAQSEESETKENNQKETIEIEQLKDTVQALQTQLIAANQTIADLQLKLVISVPHDTIFSSSALVPASSPPPSSGFISNDSPILSSDLGAAGGFADHLSNEVPLNVALPHTPPFSSPSRPTPPDTRFTPLNTSHQSQVPSTLQFYSAVFDDVSLHTPPSPSFRKADSDEIQDPVIQSHINELVSVRNALIAKLQREEKEKEELRKELETLQSDIRNVDQFKTQITQLQEILQEKETDRTFLLSERDEMRESFRTQLLQLSEQVEIQKKQIQLLKGVKTKPSFTAAHTAPGQDLPFAVPIAEHPSIPLPSTTDEEKKGQGKGWLFWKRG</sequence>
<dbReference type="Gene3D" id="1.10.287.1490">
    <property type="match status" value="1"/>
</dbReference>
<feature type="compositionally biased region" description="Pro residues" evidence="2">
    <location>
        <begin position="533"/>
        <end position="546"/>
    </location>
</feature>
<accession>A0ABQ9Y157</accession>
<feature type="coiled-coil region" evidence="1">
    <location>
        <begin position="105"/>
        <end position="272"/>
    </location>
</feature>
<feature type="region of interest" description="Disordered" evidence="2">
    <location>
        <begin position="310"/>
        <end position="329"/>
    </location>
</feature>
<organism evidence="3 4">
    <name type="scientific">Blattamonas nauphoetae</name>
    <dbReference type="NCBI Taxonomy" id="2049346"/>
    <lineage>
        <taxon>Eukaryota</taxon>
        <taxon>Metamonada</taxon>
        <taxon>Preaxostyla</taxon>
        <taxon>Oxymonadida</taxon>
        <taxon>Blattamonas</taxon>
    </lineage>
</organism>
<evidence type="ECO:0000313" key="3">
    <source>
        <dbReference type="EMBL" id="KAK2957478.1"/>
    </source>
</evidence>
<protein>
    <submittedName>
        <fullName evidence="3">Uncharacterized protein</fullName>
    </submittedName>
</protein>